<name>A0A2G9T402_TELCI</name>
<feature type="non-terminal residue" evidence="2">
    <location>
        <position position="123"/>
    </location>
</feature>
<feature type="coiled-coil region" evidence="1">
    <location>
        <begin position="73"/>
        <end position="100"/>
    </location>
</feature>
<dbReference type="EMBL" id="KZ427647">
    <property type="protein sequence ID" value="PIO52645.1"/>
    <property type="molecule type" value="Genomic_DNA"/>
</dbReference>
<dbReference type="Gene3D" id="1.20.1270.60">
    <property type="entry name" value="Arfaptin homology (AH) domain/BAR domain"/>
    <property type="match status" value="1"/>
</dbReference>
<dbReference type="InterPro" id="IPR027267">
    <property type="entry name" value="AH/BAR_dom_sf"/>
</dbReference>
<accession>A0A2G9T402</accession>
<evidence type="ECO:0000313" key="2">
    <source>
        <dbReference type="EMBL" id="PIO52645.1"/>
    </source>
</evidence>
<dbReference type="Proteomes" id="UP000230423">
    <property type="component" value="Unassembled WGS sequence"/>
</dbReference>
<evidence type="ECO:0000256" key="1">
    <source>
        <dbReference type="SAM" id="Coils"/>
    </source>
</evidence>
<sequence length="123" mass="14461">EFKAEMSPPEGQEEYELIAGCLREKSGFENYKNQKTQMELYDKLGSQHREYIRKAITAMQNIRTFIENEYWAIATERTELDTLRREMDFAKAELKAAKDEQLVAVKNQLYNLAVSAFEEKLKK</sequence>
<keyword evidence="3" id="KW-1185">Reference proteome</keyword>
<dbReference type="OrthoDB" id="5835493at2759"/>
<dbReference type="AlphaFoldDB" id="A0A2G9T402"/>
<feature type="non-terminal residue" evidence="2">
    <location>
        <position position="1"/>
    </location>
</feature>
<organism evidence="2 3">
    <name type="scientific">Teladorsagia circumcincta</name>
    <name type="common">Brown stomach worm</name>
    <name type="synonym">Ostertagia circumcincta</name>
    <dbReference type="NCBI Taxonomy" id="45464"/>
    <lineage>
        <taxon>Eukaryota</taxon>
        <taxon>Metazoa</taxon>
        <taxon>Ecdysozoa</taxon>
        <taxon>Nematoda</taxon>
        <taxon>Chromadorea</taxon>
        <taxon>Rhabditida</taxon>
        <taxon>Rhabditina</taxon>
        <taxon>Rhabditomorpha</taxon>
        <taxon>Strongyloidea</taxon>
        <taxon>Trichostrongylidae</taxon>
        <taxon>Teladorsagia</taxon>
    </lineage>
</organism>
<reference evidence="2 3" key="1">
    <citation type="submission" date="2015-09" db="EMBL/GenBank/DDBJ databases">
        <title>Draft genome of the parasitic nematode Teladorsagia circumcincta isolate WARC Sus (inbred).</title>
        <authorList>
            <person name="Mitreva M."/>
        </authorList>
    </citation>
    <scope>NUCLEOTIDE SEQUENCE [LARGE SCALE GENOMIC DNA]</scope>
    <source>
        <strain evidence="2 3">S</strain>
    </source>
</reference>
<protein>
    <submittedName>
        <fullName evidence="2">Uncharacterized protein</fullName>
    </submittedName>
</protein>
<keyword evidence="1" id="KW-0175">Coiled coil</keyword>
<gene>
    <name evidence="2" type="ORF">TELCIR_26047</name>
</gene>
<proteinExistence type="predicted"/>
<evidence type="ECO:0000313" key="3">
    <source>
        <dbReference type="Proteomes" id="UP000230423"/>
    </source>
</evidence>